<dbReference type="PROSITE" id="PS51278">
    <property type="entry name" value="GATASE_TYPE_2"/>
    <property type="match status" value="1"/>
</dbReference>
<comment type="catalytic activity">
    <reaction evidence="7">
        <text>L-aspartate + L-glutamine + ATP + H2O = L-asparagine + L-glutamate + AMP + diphosphate + H(+)</text>
        <dbReference type="Rhea" id="RHEA:12228"/>
        <dbReference type="ChEBI" id="CHEBI:15377"/>
        <dbReference type="ChEBI" id="CHEBI:15378"/>
        <dbReference type="ChEBI" id="CHEBI:29985"/>
        <dbReference type="ChEBI" id="CHEBI:29991"/>
        <dbReference type="ChEBI" id="CHEBI:30616"/>
        <dbReference type="ChEBI" id="CHEBI:33019"/>
        <dbReference type="ChEBI" id="CHEBI:58048"/>
        <dbReference type="ChEBI" id="CHEBI:58359"/>
        <dbReference type="ChEBI" id="CHEBI:456215"/>
        <dbReference type="EC" id="6.3.5.4"/>
    </reaction>
</comment>
<dbReference type="CDD" id="cd00712">
    <property type="entry name" value="AsnB"/>
    <property type="match status" value="1"/>
</dbReference>
<keyword evidence="8" id="KW-0028">Amino-acid biosynthesis</keyword>
<dbReference type="Gene3D" id="3.40.50.620">
    <property type="entry name" value="HUPs"/>
    <property type="match status" value="1"/>
</dbReference>
<accession>A0A516GY12</accession>
<evidence type="ECO:0000256" key="6">
    <source>
        <dbReference type="ARBA" id="ARBA00022962"/>
    </source>
</evidence>
<dbReference type="SUPFAM" id="SSF56235">
    <property type="entry name" value="N-terminal nucleophile aminohydrolases (Ntn hydrolases)"/>
    <property type="match status" value="1"/>
</dbReference>
<dbReference type="NCBIfam" id="TIGR01536">
    <property type="entry name" value="asn_synth_AEB"/>
    <property type="match status" value="1"/>
</dbReference>
<dbReference type="EMBL" id="CP041636">
    <property type="protein sequence ID" value="QDO96429.1"/>
    <property type="molecule type" value="Genomic_DNA"/>
</dbReference>
<evidence type="ECO:0000256" key="10">
    <source>
        <dbReference type="PIRSR" id="PIRSR001589-3"/>
    </source>
</evidence>
<evidence type="ECO:0000256" key="7">
    <source>
        <dbReference type="ARBA" id="ARBA00048741"/>
    </source>
</evidence>
<dbReference type="Pfam" id="PF13537">
    <property type="entry name" value="GATase_7"/>
    <property type="match status" value="1"/>
</dbReference>
<dbReference type="PANTHER" id="PTHR43284">
    <property type="entry name" value="ASPARAGINE SYNTHETASE (GLUTAMINE-HYDROLYZING)"/>
    <property type="match status" value="1"/>
</dbReference>
<sequence length="647" mass="71725">MCGIAGFLTWRGTPADLLQQQVKAMTDAIAYRGPDADTNWVDAGAGLALGHRRLAIVDLTPTGAQPMLSANERFVICYNGEIFNAADVARDLPGINFRGTSDTEVLLEACVAWGVEKAVSRFIGMFAFALWDRKERKIWLVRDRLGIKPVYWTKQNTAQGPALLFGSELKALAAYPDWQPKLDRAALAGYLRYGYVPAPRSIYENVQKLPPGHILCVESDGTETLTCFWDLRQIARDGVRNRDTRPEAEQLEALHDLLKDAVKRRMIADVPLGAFLSGGIDSSTVVALMQAQSTQAVKTFSIGFQDEAFNEAVHARAVAKHLGTDHTELVIDPAHARDVIPDLPFMYDEPFSDSSQIPTYLVSKLAREKVTVSLSGDGGDEIFAGYVRYLGIDRVWNAVGSVPAVARRGGGAALQMLSPDAWDTMFSAVPARYKPKFLGDKIHKGAAILGEADADAMYGALVSQWDGESLVNHGVVRPANDATLAADLPETVARLRYRDMTTYLPDDILTKVDRASMAVALEARVPLLDHRVVEYAWTLPPDRLLNGSQGKKLLRQVLYKYVPQHMVERPKTGFGMPVGDWLRGPLRDWAESLLSDAALKRDGLIDPAPVRLRWQEHLSGRRNWQHSLWTVLMFQAWRTRWNGVAQV</sequence>
<dbReference type="GO" id="GO:0005524">
    <property type="term" value="F:ATP binding"/>
    <property type="evidence" value="ECO:0007669"/>
    <property type="project" value="UniProtKB-KW"/>
</dbReference>
<keyword evidence="4 9" id="KW-0547">Nucleotide-binding</keyword>
<dbReference type="InterPro" id="IPR017932">
    <property type="entry name" value="GATase_2_dom"/>
</dbReference>
<dbReference type="InterPro" id="IPR014729">
    <property type="entry name" value="Rossmann-like_a/b/a_fold"/>
</dbReference>
<feature type="active site" description="For GATase activity" evidence="8">
    <location>
        <position position="2"/>
    </location>
</feature>
<evidence type="ECO:0000313" key="13">
    <source>
        <dbReference type="Proteomes" id="UP000317496"/>
    </source>
</evidence>
<comment type="pathway">
    <text evidence="1">Amino-acid biosynthesis; L-asparagine biosynthesis; L-asparagine from L-aspartate (L-Gln route): step 1/1.</text>
</comment>
<keyword evidence="8" id="KW-0061">Asparagine biosynthesis</keyword>
<dbReference type="Pfam" id="PF00733">
    <property type="entry name" value="Asn_synthase"/>
    <property type="match status" value="1"/>
</dbReference>
<dbReference type="Proteomes" id="UP000317496">
    <property type="component" value="Chromosome"/>
</dbReference>
<feature type="binding site" evidence="9">
    <location>
        <position position="302"/>
    </location>
    <ligand>
        <name>ATP</name>
        <dbReference type="ChEBI" id="CHEBI:30616"/>
    </ligand>
</feature>
<dbReference type="InterPro" id="IPR033738">
    <property type="entry name" value="AsnB_N"/>
</dbReference>
<dbReference type="RefSeq" id="WP_144067410.1">
    <property type="nucleotide sequence ID" value="NZ_CP041636.1"/>
</dbReference>
<keyword evidence="13" id="KW-1185">Reference proteome</keyword>
<evidence type="ECO:0000256" key="4">
    <source>
        <dbReference type="ARBA" id="ARBA00022741"/>
    </source>
</evidence>
<keyword evidence="12" id="KW-0436">Ligase</keyword>
<evidence type="ECO:0000256" key="1">
    <source>
        <dbReference type="ARBA" id="ARBA00005187"/>
    </source>
</evidence>
<protein>
    <recommendedName>
        <fullName evidence="3">asparagine synthase (glutamine-hydrolyzing)</fullName>
        <ecNumber evidence="3">6.3.5.4</ecNumber>
    </recommendedName>
</protein>
<evidence type="ECO:0000313" key="12">
    <source>
        <dbReference type="EMBL" id="QDO96429.1"/>
    </source>
</evidence>
<dbReference type="CDD" id="cd01991">
    <property type="entry name" value="Asn_synthase_B_C"/>
    <property type="match status" value="1"/>
</dbReference>
<reference evidence="12 13" key="1">
    <citation type="submission" date="2019-07" db="EMBL/GenBank/DDBJ databases">
        <title>Genome sequencing for Ferrovibrio sp. K5.</title>
        <authorList>
            <person name="Park S.-J."/>
        </authorList>
    </citation>
    <scope>NUCLEOTIDE SEQUENCE [LARGE SCALE GENOMIC DNA]</scope>
    <source>
        <strain evidence="12 13">K5</strain>
    </source>
</reference>
<keyword evidence="6 8" id="KW-0315">Glutamine amidotransferase</keyword>
<dbReference type="PANTHER" id="PTHR43284:SF1">
    <property type="entry name" value="ASPARAGINE SYNTHETASE"/>
    <property type="match status" value="1"/>
</dbReference>
<dbReference type="InterPro" id="IPR001962">
    <property type="entry name" value="Asn_synthase"/>
</dbReference>
<dbReference type="PIRSF" id="PIRSF001589">
    <property type="entry name" value="Asn_synthetase_glu-h"/>
    <property type="match status" value="1"/>
</dbReference>
<dbReference type="GO" id="GO:0005829">
    <property type="term" value="C:cytosol"/>
    <property type="evidence" value="ECO:0007669"/>
    <property type="project" value="TreeGrafter"/>
</dbReference>
<evidence type="ECO:0000256" key="3">
    <source>
        <dbReference type="ARBA" id="ARBA00012737"/>
    </source>
</evidence>
<evidence type="ECO:0000256" key="5">
    <source>
        <dbReference type="ARBA" id="ARBA00022840"/>
    </source>
</evidence>
<evidence type="ECO:0000256" key="9">
    <source>
        <dbReference type="PIRSR" id="PIRSR001589-2"/>
    </source>
</evidence>
<dbReference type="InterPro" id="IPR051786">
    <property type="entry name" value="ASN_synthetase/amidase"/>
</dbReference>
<dbReference type="OrthoDB" id="9763290at2"/>
<feature type="site" description="Important for beta-aspartyl-AMP intermediate formation" evidence="10">
    <location>
        <position position="377"/>
    </location>
</feature>
<keyword evidence="5 9" id="KW-0067">ATP-binding</keyword>
<feature type="domain" description="Glutamine amidotransferase type-2" evidence="11">
    <location>
        <begin position="2"/>
        <end position="220"/>
    </location>
</feature>
<dbReference type="GO" id="GO:0004066">
    <property type="term" value="F:asparagine synthase (glutamine-hydrolyzing) activity"/>
    <property type="evidence" value="ECO:0007669"/>
    <property type="project" value="UniProtKB-EC"/>
</dbReference>
<dbReference type="EC" id="6.3.5.4" evidence="3"/>
<evidence type="ECO:0000256" key="8">
    <source>
        <dbReference type="PIRSR" id="PIRSR001589-1"/>
    </source>
</evidence>
<feature type="binding site" evidence="9">
    <location>
        <begin position="375"/>
        <end position="376"/>
    </location>
    <ligand>
        <name>ATP</name>
        <dbReference type="ChEBI" id="CHEBI:30616"/>
    </ligand>
</feature>
<organism evidence="12 13">
    <name type="scientific">Ferrovibrio terrae</name>
    <dbReference type="NCBI Taxonomy" id="2594003"/>
    <lineage>
        <taxon>Bacteria</taxon>
        <taxon>Pseudomonadati</taxon>
        <taxon>Pseudomonadota</taxon>
        <taxon>Alphaproteobacteria</taxon>
        <taxon>Rhodospirillales</taxon>
        <taxon>Rhodospirillaceae</taxon>
        <taxon>Ferrovibrio</taxon>
    </lineage>
</organism>
<dbReference type="InterPro" id="IPR006426">
    <property type="entry name" value="Asn_synth_AEB"/>
</dbReference>
<comment type="similarity">
    <text evidence="2">Belongs to the asparagine synthetase family.</text>
</comment>
<proteinExistence type="inferred from homology"/>
<dbReference type="KEGG" id="fer:FNB15_03685"/>
<feature type="binding site" evidence="9">
    <location>
        <position position="102"/>
    </location>
    <ligand>
        <name>L-glutamine</name>
        <dbReference type="ChEBI" id="CHEBI:58359"/>
    </ligand>
</feature>
<name>A0A516GY12_9PROT</name>
<dbReference type="GO" id="GO:0006529">
    <property type="term" value="P:asparagine biosynthetic process"/>
    <property type="evidence" value="ECO:0007669"/>
    <property type="project" value="UniProtKB-KW"/>
</dbReference>
<evidence type="ECO:0000256" key="2">
    <source>
        <dbReference type="ARBA" id="ARBA00005752"/>
    </source>
</evidence>
<dbReference type="SUPFAM" id="SSF52402">
    <property type="entry name" value="Adenine nucleotide alpha hydrolases-like"/>
    <property type="match status" value="1"/>
</dbReference>
<dbReference type="InterPro" id="IPR029055">
    <property type="entry name" value="Ntn_hydrolases_N"/>
</dbReference>
<evidence type="ECO:0000259" key="11">
    <source>
        <dbReference type="PROSITE" id="PS51278"/>
    </source>
</evidence>
<gene>
    <name evidence="12" type="primary">asnB</name>
    <name evidence="12" type="ORF">FNB15_03685</name>
</gene>
<dbReference type="AlphaFoldDB" id="A0A516GY12"/>
<dbReference type="Gene3D" id="3.60.20.10">
    <property type="entry name" value="Glutamine Phosphoribosylpyrophosphate, subunit 1, domain 1"/>
    <property type="match status" value="1"/>
</dbReference>